<sequence>MEDGGGQKTLDDITRHVSYEIKLPKSVGWFAARNCLKFSLHRECVWWRNCFDFENGMVGPEDLDDISRRHKLSYEIKLPKLSVVAASELVLFFLHRECVWWRNATDFFQKMGDGGGQKTLDDISRRHKLSNEIKNCRSVVAASELSQVFLHRECGGEMLPLIFSEMRMVNRRPLMRLLSRRHKFYMK</sequence>
<accession>A0A4Y2NKD4</accession>
<dbReference type="AlphaFoldDB" id="A0A4Y2NKD4"/>
<name>A0A4Y2NKD4_ARAVE</name>
<organism evidence="1 2">
    <name type="scientific">Araneus ventricosus</name>
    <name type="common">Orbweaver spider</name>
    <name type="synonym">Epeira ventricosa</name>
    <dbReference type="NCBI Taxonomy" id="182803"/>
    <lineage>
        <taxon>Eukaryota</taxon>
        <taxon>Metazoa</taxon>
        <taxon>Ecdysozoa</taxon>
        <taxon>Arthropoda</taxon>
        <taxon>Chelicerata</taxon>
        <taxon>Arachnida</taxon>
        <taxon>Araneae</taxon>
        <taxon>Araneomorphae</taxon>
        <taxon>Entelegynae</taxon>
        <taxon>Araneoidea</taxon>
        <taxon>Araneidae</taxon>
        <taxon>Araneus</taxon>
    </lineage>
</organism>
<gene>
    <name evidence="1" type="ORF">AVEN_72126_1</name>
</gene>
<proteinExistence type="predicted"/>
<dbReference type="Proteomes" id="UP000499080">
    <property type="component" value="Unassembled WGS sequence"/>
</dbReference>
<comment type="caution">
    <text evidence="1">The sequence shown here is derived from an EMBL/GenBank/DDBJ whole genome shotgun (WGS) entry which is preliminary data.</text>
</comment>
<evidence type="ECO:0000313" key="1">
    <source>
        <dbReference type="EMBL" id="GBN39382.1"/>
    </source>
</evidence>
<protein>
    <submittedName>
        <fullName evidence="1">Uncharacterized protein</fullName>
    </submittedName>
</protein>
<dbReference type="EMBL" id="BGPR01009338">
    <property type="protein sequence ID" value="GBN39382.1"/>
    <property type="molecule type" value="Genomic_DNA"/>
</dbReference>
<reference evidence="1 2" key="1">
    <citation type="journal article" date="2019" name="Sci. Rep.">
        <title>Orb-weaving spider Araneus ventricosus genome elucidates the spidroin gene catalogue.</title>
        <authorList>
            <person name="Kono N."/>
            <person name="Nakamura H."/>
            <person name="Ohtoshi R."/>
            <person name="Moran D.A.P."/>
            <person name="Shinohara A."/>
            <person name="Yoshida Y."/>
            <person name="Fujiwara M."/>
            <person name="Mori M."/>
            <person name="Tomita M."/>
            <person name="Arakawa K."/>
        </authorList>
    </citation>
    <scope>NUCLEOTIDE SEQUENCE [LARGE SCALE GENOMIC DNA]</scope>
</reference>
<keyword evidence="2" id="KW-1185">Reference proteome</keyword>
<evidence type="ECO:0000313" key="2">
    <source>
        <dbReference type="Proteomes" id="UP000499080"/>
    </source>
</evidence>